<dbReference type="EMBL" id="CP012333">
    <property type="protein sequence ID" value="AKV04334.1"/>
    <property type="molecule type" value="Genomic_DNA"/>
</dbReference>
<gene>
    <name evidence="1" type="ORF">AKJ09_10997</name>
</gene>
<evidence type="ECO:0000313" key="2">
    <source>
        <dbReference type="Proteomes" id="UP000064967"/>
    </source>
</evidence>
<name>A0A0K1QEZ1_9BACT</name>
<keyword evidence="2" id="KW-1185">Reference proteome</keyword>
<proteinExistence type="predicted"/>
<dbReference type="KEGG" id="llu:AKJ09_10997"/>
<dbReference type="AlphaFoldDB" id="A0A0K1QEZ1"/>
<evidence type="ECO:0000313" key="1">
    <source>
        <dbReference type="EMBL" id="AKV04334.1"/>
    </source>
</evidence>
<reference evidence="1 2" key="1">
    <citation type="submission" date="2015-08" db="EMBL/GenBank/DDBJ databases">
        <authorList>
            <person name="Babu N.S."/>
            <person name="Beckwith C.J."/>
            <person name="Beseler K.G."/>
            <person name="Brison A."/>
            <person name="Carone J.V."/>
            <person name="Caskin T.P."/>
            <person name="Diamond M."/>
            <person name="Durham M.E."/>
            <person name="Foxe J.M."/>
            <person name="Go M."/>
            <person name="Henderson B.A."/>
            <person name="Jones I.B."/>
            <person name="McGettigan J.A."/>
            <person name="Micheletti S.J."/>
            <person name="Nasrallah M.E."/>
            <person name="Ortiz D."/>
            <person name="Piller C.R."/>
            <person name="Privatt S.R."/>
            <person name="Schneider S.L."/>
            <person name="Sharp S."/>
            <person name="Smith T.C."/>
            <person name="Stanton J.D."/>
            <person name="Ullery H.E."/>
            <person name="Wilson R.J."/>
            <person name="Serrano M.G."/>
            <person name="Buck G."/>
            <person name="Lee V."/>
            <person name="Wang Y."/>
            <person name="Carvalho R."/>
            <person name="Voegtly L."/>
            <person name="Shi R."/>
            <person name="Duckworth R."/>
            <person name="Johnson A."/>
            <person name="Loviza R."/>
            <person name="Walstead R."/>
            <person name="Shah Z."/>
            <person name="Kiflezghi M."/>
            <person name="Wade K."/>
            <person name="Ball S.L."/>
            <person name="Bradley K.W."/>
            <person name="Asai D.J."/>
            <person name="Bowman C.A."/>
            <person name="Russell D.A."/>
            <person name="Pope W.H."/>
            <person name="Jacobs-Sera D."/>
            <person name="Hendrix R.W."/>
            <person name="Hatfull G.F."/>
        </authorList>
    </citation>
    <scope>NUCLEOTIDE SEQUENCE [LARGE SCALE GENOMIC DNA]</scope>
    <source>
        <strain evidence="1 2">DSM 27648</strain>
    </source>
</reference>
<dbReference type="Proteomes" id="UP000064967">
    <property type="component" value="Chromosome"/>
</dbReference>
<protein>
    <submittedName>
        <fullName evidence="1">Uncharacterized protein</fullName>
    </submittedName>
</protein>
<organism evidence="1 2">
    <name type="scientific">Labilithrix luteola</name>
    <dbReference type="NCBI Taxonomy" id="1391654"/>
    <lineage>
        <taxon>Bacteria</taxon>
        <taxon>Pseudomonadati</taxon>
        <taxon>Myxococcota</taxon>
        <taxon>Polyangia</taxon>
        <taxon>Polyangiales</taxon>
        <taxon>Labilitrichaceae</taxon>
        <taxon>Labilithrix</taxon>
    </lineage>
</organism>
<accession>A0A0K1QEZ1</accession>
<sequence>MDCVERSIMIKNRDAATRTQRRAWRRLQKVPPEQKTGPAATLGDRLFIEAVLFRAKTGMRMARSS</sequence>